<name>A0A813GDB5_POLGL</name>
<evidence type="ECO:0000313" key="1">
    <source>
        <dbReference type="EMBL" id="CAE8622999.1"/>
    </source>
</evidence>
<dbReference type="AlphaFoldDB" id="A0A813GDB5"/>
<dbReference type="OrthoDB" id="445753at2759"/>
<accession>A0A813GDB5</accession>
<dbReference type="Proteomes" id="UP000654075">
    <property type="component" value="Unassembled WGS sequence"/>
</dbReference>
<reference evidence="1" key="1">
    <citation type="submission" date="2021-02" db="EMBL/GenBank/DDBJ databases">
        <authorList>
            <person name="Dougan E. K."/>
            <person name="Rhodes N."/>
            <person name="Thang M."/>
            <person name="Chan C."/>
        </authorList>
    </citation>
    <scope>NUCLEOTIDE SEQUENCE</scope>
</reference>
<proteinExistence type="predicted"/>
<feature type="non-terminal residue" evidence="1">
    <location>
        <position position="101"/>
    </location>
</feature>
<organism evidence="1 2">
    <name type="scientific">Polarella glacialis</name>
    <name type="common">Dinoflagellate</name>
    <dbReference type="NCBI Taxonomy" id="89957"/>
    <lineage>
        <taxon>Eukaryota</taxon>
        <taxon>Sar</taxon>
        <taxon>Alveolata</taxon>
        <taxon>Dinophyceae</taxon>
        <taxon>Suessiales</taxon>
        <taxon>Suessiaceae</taxon>
        <taxon>Polarella</taxon>
    </lineage>
</organism>
<sequence>QGRLLGSFGARLEAEEKQNAAISTGLRSEMARLQQELQEFVVGERKAREAACKEIAAAETLRHEALVTETRKARTTQAEESRQWAQALVERLSSDLRSERE</sequence>
<gene>
    <name evidence="1" type="ORF">PGLA1383_LOCUS40340</name>
</gene>
<comment type="caution">
    <text evidence="1">The sequence shown here is derived from an EMBL/GenBank/DDBJ whole genome shotgun (WGS) entry which is preliminary data.</text>
</comment>
<protein>
    <submittedName>
        <fullName evidence="1">Uncharacterized protein</fullName>
    </submittedName>
</protein>
<keyword evidence="2" id="KW-1185">Reference proteome</keyword>
<evidence type="ECO:0000313" key="2">
    <source>
        <dbReference type="Proteomes" id="UP000654075"/>
    </source>
</evidence>
<feature type="non-terminal residue" evidence="1">
    <location>
        <position position="1"/>
    </location>
</feature>
<dbReference type="EMBL" id="CAJNNV010028098">
    <property type="protein sequence ID" value="CAE8622999.1"/>
    <property type="molecule type" value="Genomic_DNA"/>
</dbReference>